<dbReference type="STRING" id="797302.Halru_2225"/>
<sequence length="130" mass="14592">MTDNYSHNTDTTSSTAGDPHERTREPIPVDEVHRLLANERRRDALTYLVRRPAEAVPVEDVVDFVAEREEPKPGPGTARERIATDIHHVHVPKLADAEVVRFDPVAGTVRYVASERVEQFLSIDEGNGEQ</sequence>
<dbReference type="Pfam" id="PF24035">
    <property type="entry name" value="DUF7344"/>
    <property type="match status" value="1"/>
</dbReference>
<dbReference type="Proteomes" id="UP000010846">
    <property type="component" value="Chromosome"/>
</dbReference>
<feature type="domain" description="DUF7344" evidence="2">
    <location>
        <begin position="33"/>
        <end position="110"/>
    </location>
</feature>
<dbReference type="KEGG" id="hru:Halru_2225"/>
<dbReference type="AlphaFoldDB" id="L0IFT8"/>
<gene>
    <name evidence="3" type="ordered locus">Halru_2225</name>
</gene>
<accession>L0IFT8</accession>
<protein>
    <recommendedName>
        <fullName evidence="2">DUF7344 domain-containing protein</fullName>
    </recommendedName>
</protein>
<feature type="compositionally biased region" description="Basic and acidic residues" evidence="1">
    <location>
        <begin position="18"/>
        <end position="28"/>
    </location>
</feature>
<evidence type="ECO:0000259" key="2">
    <source>
        <dbReference type="Pfam" id="PF24035"/>
    </source>
</evidence>
<evidence type="ECO:0000313" key="4">
    <source>
        <dbReference type="Proteomes" id="UP000010846"/>
    </source>
</evidence>
<dbReference type="RefSeq" id="WP_015301423.1">
    <property type="nucleotide sequence ID" value="NC_019964.1"/>
</dbReference>
<name>L0IFT8_HALRX</name>
<dbReference type="GeneID" id="14376733"/>
<keyword evidence="4" id="KW-1185">Reference proteome</keyword>
<feature type="region of interest" description="Disordered" evidence="1">
    <location>
        <begin position="1"/>
        <end position="28"/>
    </location>
</feature>
<dbReference type="eggNOG" id="arCOG03828">
    <property type="taxonomic scope" value="Archaea"/>
</dbReference>
<dbReference type="EMBL" id="CP003050">
    <property type="protein sequence ID" value="AGB16812.1"/>
    <property type="molecule type" value="Genomic_DNA"/>
</dbReference>
<evidence type="ECO:0000256" key="1">
    <source>
        <dbReference type="SAM" id="MobiDB-lite"/>
    </source>
</evidence>
<reference evidence="3" key="1">
    <citation type="submission" date="2011-09" db="EMBL/GenBank/DDBJ databases">
        <title>Complete sequence of Halovivax ruber XH-70.</title>
        <authorList>
            <consortium name="US DOE Joint Genome Institute"/>
            <person name="Lucas S."/>
            <person name="Han J."/>
            <person name="Lapidus A."/>
            <person name="Cheng J.-F."/>
            <person name="Goodwin L."/>
            <person name="Pitluck S."/>
            <person name="Peters L."/>
            <person name="Mikhailova N."/>
            <person name="Davenport K."/>
            <person name="Detter J.C."/>
            <person name="Han C."/>
            <person name="Tapia R."/>
            <person name="Land M."/>
            <person name="Hauser L."/>
            <person name="Kyrpides N."/>
            <person name="Ivanova N."/>
            <person name="Pagani I."/>
            <person name="Sproer C."/>
            <person name="Anderson I."/>
            <person name="Woyke T."/>
        </authorList>
    </citation>
    <scope>NUCLEOTIDE SEQUENCE</scope>
    <source>
        <strain evidence="3">XH-70</strain>
    </source>
</reference>
<feature type="compositionally biased region" description="Polar residues" evidence="1">
    <location>
        <begin position="1"/>
        <end position="16"/>
    </location>
</feature>
<proteinExistence type="predicted"/>
<organism evidence="3 4">
    <name type="scientific">Halovivax ruber (strain DSM 18193 / JCM 13892 / XH-70)</name>
    <dbReference type="NCBI Taxonomy" id="797302"/>
    <lineage>
        <taxon>Archaea</taxon>
        <taxon>Methanobacteriati</taxon>
        <taxon>Methanobacteriota</taxon>
        <taxon>Stenosarchaea group</taxon>
        <taxon>Halobacteria</taxon>
        <taxon>Halobacteriales</taxon>
        <taxon>Natrialbaceae</taxon>
        <taxon>Halovivax</taxon>
    </lineage>
</organism>
<evidence type="ECO:0000313" key="3">
    <source>
        <dbReference type="EMBL" id="AGB16812.1"/>
    </source>
</evidence>
<dbReference type="InterPro" id="IPR055768">
    <property type="entry name" value="DUF7344"/>
</dbReference>
<dbReference type="OrthoDB" id="177799at2157"/>
<dbReference type="HOGENOM" id="CLU_131305_2_0_2"/>